<dbReference type="InterPro" id="IPR036134">
    <property type="entry name" value="Crypto/Photolyase_FAD-like_sf"/>
</dbReference>
<dbReference type="Gene3D" id="1.25.40.80">
    <property type="match status" value="1"/>
</dbReference>
<evidence type="ECO:0000313" key="2">
    <source>
        <dbReference type="EMBL" id="MBB4660060.1"/>
    </source>
</evidence>
<accession>A0A840I7X2</accession>
<gene>
    <name evidence="2" type="ORF">GGQ59_002604</name>
</gene>
<reference evidence="2 3" key="1">
    <citation type="submission" date="2020-08" db="EMBL/GenBank/DDBJ databases">
        <title>Genomic Encyclopedia of Type Strains, Phase IV (KMG-IV): sequencing the most valuable type-strain genomes for metagenomic binning, comparative biology and taxonomic classification.</title>
        <authorList>
            <person name="Goeker M."/>
        </authorList>
    </citation>
    <scope>NUCLEOTIDE SEQUENCE [LARGE SCALE GENOMIC DNA]</scope>
    <source>
        <strain evidence="2 3">DSM 102850</strain>
    </source>
</reference>
<dbReference type="SUPFAM" id="SSF48173">
    <property type="entry name" value="Cryptochrome/photolyase FAD-binding domain"/>
    <property type="match status" value="1"/>
</dbReference>
<comment type="caution">
    <text evidence="2">The sequence shown here is derived from an EMBL/GenBank/DDBJ whole genome shotgun (WGS) entry which is preliminary data.</text>
</comment>
<dbReference type="PANTHER" id="PTHR38657">
    <property type="entry name" value="SLR1343 PROTEIN"/>
    <property type="match status" value="1"/>
</dbReference>
<evidence type="ECO:0000256" key="1">
    <source>
        <dbReference type="SAM" id="MobiDB-lite"/>
    </source>
</evidence>
<feature type="compositionally biased region" description="Basic and acidic residues" evidence="1">
    <location>
        <begin position="180"/>
        <end position="199"/>
    </location>
</feature>
<organism evidence="2 3">
    <name type="scientific">Parvularcula dongshanensis</name>
    <dbReference type="NCBI Taxonomy" id="1173995"/>
    <lineage>
        <taxon>Bacteria</taxon>
        <taxon>Pseudomonadati</taxon>
        <taxon>Pseudomonadota</taxon>
        <taxon>Alphaproteobacteria</taxon>
        <taxon>Parvularculales</taxon>
        <taxon>Parvularculaceae</taxon>
        <taxon>Parvularcula</taxon>
    </lineage>
</organism>
<dbReference type="Gene3D" id="1.10.10.1710">
    <property type="entry name" value="Deoxyribodipyrimidine photolyase-related"/>
    <property type="match status" value="1"/>
</dbReference>
<dbReference type="Proteomes" id="UP000563524">
    <property type="component" value="Unassembled WGS sequence"/>
</dbReference>
<feature type="region of interest" description="Disordered" evidence="1">
    <location>
        <begin position="166"/>
        <end position="199"/>
    </location>
</feature>
<dbReference type="Pfam" id="PF04244">
    <property type="entry name" value="DPRP"/>
    <property type="match status" value="1"/>
</dbReference>
<keyword evidence="2" id="KW-0456">Lyase</keyword>
<dbReference type="InterPro" id="IPR007357">
    <property type="entry name" value="PhrB-like"/>
</dbReference>
<dbReference type="Gene3D" id="1.10.579.10">
    <property type="entry name" value="DNA Cyclobutane Dipyrimidine Photolyase, subunit A, domain 3"/>
    <property type="match status" value="1"/>
</dbReference>
<dbReference type="AlphaFoldDB" id="A0A840I7X2"/>
<name>A0A840I7X2_9PROT</name>
<dbReference type="GO" id="GO:0016829">
    <property type="term" value="F:lyase activity"/>
    <property type="evidence" value="ECO:0007669"/>
    <property type="project" value="UniProtKB-KW"/>
</dbReference>
<keyword evidence="3" id="KW-1185">Reference proteome</keyword>
<dbReference type="PANTHER" id="PTHR38657:SF1">
    <property type="entry name" value="SLR1343 PROTEIN"/>
    <property type="match status" value="1"/>
</dbReference>
<sequence length="513" mass="59155">MPALRLVLGDQLTRDIPALRGADPARDVVLMAEVWDEATYVRHHKQKIVFLFCAMRSFAESLRAEGFTVRYVTLDDPANTGSLFGEVRRAFEDESVDELVTTACGEVRLADDMEGWQRRLNRPVTIRDDDRFVCSLPEFRAWAEGRKALRMEFFYREMRKKTGLLMRDGKPEGGQWNFDQDNRKRLPDGYEPPERPLKRDDPLTREVMALVEDRFGGHFGTLDHYAFGHMRDDALLQLGRFVEESLPRFGHYQDAMATGQDFLNHSLLSVYMNAGLLTPMEVCEAAEEAYREGHAPLNCAEGFIRQIIGWREYVRGIYWLKMPEYKKRNALGAEAPLPDFYWTAETDMHCVAEAVRNTRDNAYAHHIQRLMITGQLAMLLGVHPDHINEWYLVVYADAYEWVQLPNTHGMAIFADGGVMGSKPYAASGAYINRMSDYCGHCAYDVGKKTGKGACPFNYLDWDFLMRNEGQLRQNARMKMPYRNLDRKDEGERKVIRADAERFRETLTYDWGAD</sequence>
<dbReference type="Gene3D" id="3.40.50.620">
    <property type="entry name" value="HUPs"/>
    <property type="match status" value="1"/>
</dbReference>
<protein>
    <submittedName>
        <fullName evidence="2">Deoxyribodipyrimidine photolyase-related protein</fullName>
    </submittedName>
</protein>
<dbReference type="EMBL" id="JACHOB010000006">
    <property type="protein sequence ID" value="MBB4660060.1"/>
    <property type="molecule type" value="Genomic_DNA"/>
</dbReference>
<dbReference type="RefSeq" id="WP_183819278.1">
    <property type="nucleotide sequence ID" value="NZ_JACHOB010000006.1"/>
</dbReference>
<dbReference type="InterPro" id="IPR014729">
    <property type="entry name" value="Rossmann-like_a/b/a_fold"/>
</dbReference>
<proteinExistence type="predicted"/>
<dbReference type="InterPro" id="IPR052551">
    <property type="entry name" value="UV-DNA_repair_photolyase"/>
</dbReference>
<evidence type="ECO:0000313" key="3">
    <source>
        <dbReference type="Proteomes" id="UP000563524"/>
    </source>
</evidence>